<dbReference type="Pfam" id="PF22818">
    <property type="entry name" value="ApeI-like"/>
    <property type="match status" value="1"/>
</dbReference>
<dbReference type="SUPFAM" id="SSF56801">
    <property type="entry name" value="Acetyl-CoA synthetase-like"/>
    <property type="match status" value="1"/>
</dbReference>
<dbReference type="PANTHER" id="PTHR43767">
    <property type="entry name" value="LONG-CHAIN-FATTY-ACID--COA LIGASE"/>
    <property type="match status" value="1"/>
</dbReference>
<dbReference type="Gene3D" id="3.30.300.30">
    <property type="match status" value="1"/>
</dbReference>
<proteinExistence type="predicted"/>
<accession>E7S0R1</accession>
<dbReference type="SUPFAM" id="SSF54637">
    <property type="entry name" value="Thioesterase/thiol ester dehydrase-isomerase"/>
    <property type="match status" value="1"/>
</dbReference>
<dbReference type="Gene3D" id="3.40.50.12780">
    <property type="entry name" value="N-terminal domain of ligase-like"/>
    <property type="match status" value="1"/>
</dbReference>
<reference evidence="3 4" key="1">
    <citation type="submission" date="2010-12" db="EMBL/GenBank/DDBJ databases">
        <authorList>
            <person name="Muzny D."/>
            <person name="Qin X."/>
            <person name="Deng J."/>
            <person name="Jiang H."/>
            <person name="Liu Y."/>
            <person name="Qu J."/>
            <person name="Song X.-Z."/>
            <person name="Zhang L."/>
            <person name="Thornton R."/>
            <person name="Coyle M."/>
            <person name="Francisco L."/>
            <person name="Jackson L."/>
            <person name="Javaid M."/>
            <person name="Korchina V."/>
            <person name="Kovar C."/>
            <person name="Mata R."/>
            <person name="Mathew T."/>
            <person name="Ngo R."/>
            <person name="Nguyen L."/>
            <person name="Nguyen N."/>
            <person name="Okwuonu G."/>
            <person name="Ongeri F."/>
            <person name="Pham C."/>
            <person name="Simmons D."/>
            <person name="Wilczek-Boney K."/>
            <person name="Hale W."/>
            <person name="Jakkamsetti A."/>
            <person name="Pham P."/>
            <person name="Ruth R."/>
            <person name="San Lucas F."/>
            <person name="Warren J."/>
            <person name="Zhang J."/>
            <person name="Zhao Z."/>
            <person name="Zhou C."/>
            <person name="Zhu D."/>
            <person name="Lee S."/>
            <person name="Bess C."/>
            <person name="Blankenburg K."/>
            <person name="Forbes L."/>
            <person name="Fu Q."/>
            <person name="Gubbala S."/>
            <person name="Hirani K."/>
            <person name="Jayaseelan J.C."/>
            <person name="Lara F."/>
            <person name="Munidasa M."/>
            <person name="Palculict T."/>
            <person name="Patil S."/>
            <person name="Pu L.-L."/>
            <person name="Saada N."/>
            <person name="Tang L."/>
            <person name="Weissenberger G."/>
            <person name="Zhu Y."/>
            <person name="Hemphill L."/>
            <person name="Shang Y."/>
            <person name="Youmans B."/>
            <person name="Ayvaz T."/>
            <person name="Ross M."/>
            <person name="Santibanez J."/>
            <person name="Aqrawi P."/>
            <person name="Gross S."/>
            <person name="Joshi V."/>
            <person name="Fowler G."/>
            <person name="Nazareth L."/>
            <person name="Reid J."/>
            <person name="Worley K."/>
            <person name="Petrosino J."/>
            <person name="Highlander S."/>
            <person name="Gibbs R."/>
        </authorList>
    </citation>
    <scope>NUCLEOTIDE SEQUENCE [LARGE SCALE GENOMIC DNA]</scope>
    <source>
        <strain evidence="3 4">ATCC 51599</strain>
    </source>
</reference>
<feature type="domain" description="ApeI dehydratase-like" evidence="2">
    <location>
        <begin position="513"/>
        <end position="609"/>
    </location>
</feature>
<sequence length="618" mass="67567">MWCPLQRLLLDPQMQPARVGVAPEWTRADFVAQALRVAARLRETRPRAVALHFSDAARMACTFLACAHEGVAMVLPPNLAADNLVWACEQADVWMTDGHTPDLAQDVANAAQAVADAQVGRGNIEVWQITDDAILVEARHGSLPAQTAQRAEKRAPCPANRAEGHEGAGQVPAHLLKLDTEVWLKTSGSTGQPQIICKTVAQFQAEAEALAQCWGLVDEAPVDAVVGSVSPQHLYGLSFRVVLALCAGWPIHRMQCVYPESLLAAALPMRRSVWISSPMLLDALGEDRVGPRLRGSVSRLVSSAGSLSAATRERLHRQLGILPDEIYGSTETGVIAHRQGSGPWQPLPSVQHGTDAEEALWVDSPWSGGRRQLADLVSPQGKGFVLEGRRDRIIKLADKRVSLAHVEATLKEHAWVADGACGLSPVHKRLAVALVLSPEGATAWREQGRASVLNVLRDHLRGSLDVVALPRSWRVVHRLPRDAQGKLPLAAWQRLFEARPLAPEWARLRDGAEDRQVRFSGQVPWDLVHFGGHFAEFPLVPGVVELDWAITQARTAFTLPPHLIRTEALKFRQFVRPGDALELTLDWQPDKGRLVFELKGPDGICASGRLVLAAHRES</sequence>
<dbReference type="InterPro" id="IPR054545">
    <property type="entry name" value="ApeI-like"/>
</dbReference>
<dbReference type="InterPro" id="IPR050237">
    <property type="entry name" value="ATP-dep_AMP-bd_enzyme"/>
</dbReference>
<dbReference type="EMBL" id="AEQP01000024">
    <property type="protein sequence ID" value="EFV93726.1"/>
    <property type="molecule type" value="Genomic_DNA"/>
</dbReference>
<organism evidence="3 4">
    <name type="scientific">Lautropia mirabilis ATCC 51599</name>
    <dbReference type="NCBI Taxonomy" id="887898"/>
    <lineage>
        <taxon>Bacteria</taxon>
        <taxon>Pseudomonadati</taxon>
        <taxon>Pseudomonadota</taxon>
        <taxon>Betaproteobacteria</taxon>
        <taxon>Burkholderiales</taxon>
        <taxon>Burkholderiaceae</taxon>
        <taxon>Lautropia</taxon>
    </lineage>
</organism>
<dbReference type="InterPro" id="IPR042099">
    <property type="entry name" value="ANL_N_sf"/>
</dbReference>
<dbReference type="eggNOG" id="COG0764">
    <property type="taxonomic scope" value="Bacteria"/>
</dbReference>
<dbReference type="HOGENOM" id="CLU_026234_1_0_4"/>
<name>E7S0R1_9BURK</name>
<dbReference type="Proteomes" id="UP000011021">
    <property type="component" value="Unassembled WGS sequence"/>
</dbReference>
<dbReference type="GO" id="GO:0016878">
    <property type="term" value="F:acid-thiol ligase activity"/>
    <property type="evidence" value="ECO:0007669"/>
    <property type="project" value="UniProtKB-ARBA"/>
</dbReference>
<keyword evidence="4" id="KW-1185">Reference proteome</keyword>
<dbReference type="STRING" id="887898.HMPREF0551_2622"/>
<evidence type="ECO:0000259" key="1">
    <source>
        <dbReference type="Pfam" id="PF00501"/>
    </source>
</evidence>
<evidence type="ECO:0000259" key="2">
    <source>
        <dbReference type="Pfam" id="PF22818"/>
    </source>
</evidence>
<dbReference type="InterPro" id="IPR045851">
    <property type="entry name" value="AMP-bd_C_sf"/>
</dbReference>
<dbReference type="AlphaFoldDB" id="E7S0R1"/>
<evidence type="ECO:0000313" key="3">
    <source>
        <dbReference type="EMBL" id="EFV93726.1"/>
    </source>
</evidence>
<comment type="caution">
    <text evidence="3">The sequence shown here is derived from an EMBL/GenBank/DDBJ whole genome shotgun (WGS) entry which is preliminary data.</text>
</comment>
<protein>
    <submittedName>
        <fullName evidence="3">AMP-binding enzyme family protein</fullName>
    </submittedName>
</protein>
<dbReference type="Gene3D" id="3.10.129.10">
    <property type="entry name" value="Hotdog Thioesterase"/>
    <property type="match status" value="1"/>
</dbReference>
<dbReference type="eggNOG" id="COG0318">
    <property type="taxonomic scope" value="Bacteria"/>
</dbReference>
<dbReference type="PANTHER" id="PTHR43767:SF1">
    <property type="entry name" value="NONRIBOSOMAL PEPTIDE SYNTHASE PES1 (EUROFUNG)-RELATED"/>
    <property type="match status" value="1"/>
</dbReference>
<dbReference type="Pfam" id="PF00501">
    <property type="entry name" value="AMP-binding"/>
    <property type="match status" value="1"/>
</dbReference>
<evidence type="ECO:0000313" key="4">
    <source>
        <dbReference type="Proteomes" id="UP000011021"/>
    </source>
</evidence>
<dbReference type="InterPro" id="IPR029069">
    <property type="entry name" value="HotDog_dom_sf"/>
</dbReference>
<dbReference type="InterPro" id="IPR000873">
    <property type="entry name" value="AMP-dep_synth/lig_dom"/>
</dbReference>
<gene>
    <name evidence="3" type="ORF">HMPREF0551_2622</name>
</gene>
<feature type="domain" description="AMP-dependent synthetase/ligase" evidence="1">
    <location>
        <begin position="24"/>
        <end position="350"/>
    </location>
</feature>